<protein>
    <submittedName>
        <fullName evidence="2">Uncharacterized protein</fullName>
    </submittedName>
</protein>
<gene>
    <name evidence="2" type="ORF">TARUN_2217</name>
</gene>
<keyword evidence="1" id="KW-0812">Transmembrane</keyword>
<organism evidence="2 3">
    <name type="scientific">Trichoderma arundinaceum</name>
    <dbReference type="NCBI Taxonomy" id="490622"/>
    <lineage>
        <taxon>Eukaryota</taxon>
        <taxon>Fungi</taxon>
        <taxon>Dikarya</taxon>
        <taxon>Ascomycota</taxon>
        <taxon>Pezizomycotina</taxon>
        <taxon>Sordariomycetes</taxon>
        <taxon>Hypocreomycetidae</taxon>
        <taxon>Hypocreales</taxon>
        <taxon>Hypocreaceae</taxon>
        <taxon>Trichoderma</taxon>
    </lineage>
</organism>
<evidence type="ECO:0000313" key="3">
    <source>
        <dbReference type="Proteomes" id="UP000266272"/>
    </source>
</evidence>
<accession>A0A395NVC0</accession>
<feature type="transmembrane region" description="Helical" evidence="1">
    <location>
        <begin position="209"/>
        <end position="236"/>
    </location>
</feature>
<feature type="transmembrane region" description="Helical" evidence="1">
    <location>
        <begin position="648"/>
        <end position="670"/>
    </location>
</feature>
<evidence type="ECO:0000313" key="2">
    <source>
        <dbReference type="EMBL" id="RFU79995.1"/>
    </source>
</evidence>
<dbReference type="PANTHER" id="PTHR35394">
    <property type="entry name" value="DUF3176 DOMAIN-CONTAINING PROTEIN"/>
    <property type="match status" value="1"/>
</dbReference>
<reference evidence="2 3" key="1">
    <citation type="journal article" date="2018" name="PLoS Pathog.">
        <title>Evolution of structural diversity of trichothecenes, a family of toxins produced by plant pathogenic and entomopathogenic fungi.</title>
        <authorList>
            <person name="Proctor R.H."/>
            <person name="McCormick S.P."/>
            <person name="Kim H.S."/>
            <person name="Cardoza R.E."/>
            <person name="Stanley A.M."/>
            <person name="Lindo L."/>
            <person name="Kelly A."/>
            <person name="Brown D.W."/>
            <person name="Lee T."/>
            <person name="Vaughan M.M."/>
            <person name="Alexander N.J."/>
            <person name="Busman M."/>
            <person name="Gutierrez S."/>
        </authorList>
    </citation>
    <scope>NUCLEOTIDE SEQUENCE [LARGE SCALE GENOMIC DNA]</scope>
    <source>
        <strain evidence="2 3">IBT 40837</strain>
    </source>
</reference>
<feature type="transmembrane region" description="Helical" evidence="1">
    <location>
        <begin position="270"/>
        <end position="291"/>
    </location>
</feature>
<dbReference type="Proteomes" id="UP000266272">
    <property type="component" value="Unassembled WGS sequence"/>
</dbReference>
<comment type="caution">
    <text evidence="2">The sequence shown here is derived from an EMBL/GenBank/DDBJ whole genome shotgun (WGS) entry which is preliminary data.</text>
</comment>
<keyword evidence="1" id="KW-0472">Membrane</keyword>
<dbReference type="OrthoDB" id="5376804at2759"/>
<feature type="transmembrane region" description="Helical" evidence="1">
    <location>
        <begin position="172"/>
        <end position="197"/>
    </location>
</feature>
<dbReference type="STRING" id="490622.A0A395NVC0"/>
<keyword evidence="1" id="KW-1133">Transmembrane helix</keyword>
<keyword evidence="3" id="KW-1185">Reference proteome</keyword>
<sequence>MKPTGFDQSTAKAWFAPTNTSAGIRCELRIKCEINLASRRDLISLYERALVLATQNAVCLTCHWTRESAHSLAPYATTKDTKEMDNIRTDTGGIDMPLMPKSEGIDSNKGEAVNHTKHRGASSNSIANLITNCDATTRDSGAKRKSASIHAETTTDENDQNLLSHICNDLSLICWGMEIMAITASFACMGILVWVLVRFQNRPLTDWTVWISLNAVVAITATAAKATLLTAISACLSQEKWRHFGHKSHHLQDLAIIDYASRGPIGSLQMLFKVSWGFASISAIVTILSLATDAIVQQITYYESDVIYTLQEGSATFQYTHGYFSGAIPISEDISNHSVTYFYWSVDNLMQAAVLRGTYEALQRIFSFQYVCYSNCTWDQDYITLGFSSTCVDVIEETMAAMHCLNSTEHPIFGGCEVITPGGIQFNTSAYTSIEDNIPKVGNDLAVAVGASDLKYSPGPVLNGSDLFRTAIWIWDDRHRGKGDSAVDLVVECSIGAAIFKHSNISAILYNFTIGATEKIPLGNNTGATLDHSRSSLSADNLLWWNDTGPGQPNIYMSLLDLAVLADFFKSPIFSGGHSSITLSGNYHPGSAAIFGSYTHGTSDPVVSCISEIFDQITSSMTSQLMQSGTEVAQGLTSQTVVYIRVRWVWLILPLVVQFLGGIAFVMTIVGTKLTKNIPLWKASTLAVLYHSVNEHGVLVTSVKDPGQLGKLGETVKAVLDQ</sequence>
<name>A0A395NVC0_TRIAR</name>
<dbReference type="PANTHER" id="PTHR35394:SF5">
    <property type="entry name" value="DUF3176 DOMAIN-CONTAINING PROTEIN"/>
    <property type="match status" value="1"/>
</dbReference>
<dbReference type="Pfam" id="PF11374">
    <property type="entry name" value="DUF3176"/>
    <property type="match status" value="1"/>
</dbReference>
<dbReference type="AlphaFoldDB" id="A0A395NVC0"/>
<proteinExistence type="predicted"/>
<dbReference type="InterPro" id="IPR021514">
    <property type="entry name" value="DUF3176"/>
</dbReference>
<dbReference type="EMBL" id="PXOA01000128">
    <property type="protein sequence ID" value="RFU79995.1"/>
    <property type="molecule type" value="Genomic_DNA"/>
</dbReference>
<evidence type="ECO:0000256" key="1">
    <source>
        <dbReference type="SAM" id="Phobius"/>
    </source>
</evidence>